<dbReference type="Proteomes" id="UP001066276">
    <property type="component" value="Chromosome 4_2"/>
</dbReference>
<name>A0AAV7SEF4_PLEWA</name>
<organism evidence="2 3">
    <name type="scientific">Pleurodeles waltl</name>
    <name type="common">Iberian ribbed newt</name>
    <dbReference type="NCBI Taxonomy" id="8319"/>
    <lineage>
        <taxon>Eukaryota</taxon>
        <taxon>Metazoa</taxon>
        <taxon>Chordata</taxon>
        <taxon>Craniata</taxon>
        <taxon>Vertebrata</taxon>
        <taxon>Euteleostomi</taxon>
        <taxon>Amphibia</taxon>
        <taxon>Batrachia</taxon>
        <taxon>Caudata</taxon>
        <taxon>Salamandroidea</taxon>
        <taxon>Salamandridae</taxon>
        <taxon>Pleurodelinae</taxon>
        <taxon>Pleurodeles</taxon>
    </lineage>
</organism>
<comment type="caution">
    <text evidence="2">The sequence shown here is derived from an EMBL/GenBank/DDBJ whole genome shotgun (WGS) entry which is preliminary data.</text>
</comment>
<protein>
    <submittedName>
        <fullName evidence="2">Uncharacterized protein</fullName>
    </submittedName>
</protein>
<dbReference type="AlphaFoldDB" id="A0AAV7SEF4"/>
<accession>A0AAV7SEF4</accession>
<feature type="compositionally biased region" description="Basic and acidic residues" evidence="1">
    <location>
        <begin position="81"/>
        <end position="96"/>
    </location>
</feature>
<evidence type="ECO:0000313" key="2">
    <source>
        <dbReference type="EMBL" id="KAJ1162942.1"/>
    </source>
</evidence>
<keyword evidence="3" id="KW-1185">Reference proteome</keyword>
<evidence type="ECO:0000313" key="3">
    <source>
        <dbReference type="Proteomes" id="UP001066276"/>
    </source>
</evidence>
<reference evidence="2" key="1">
    <citation type="journal article" date="2022" name="bioRxiv">
        <title>Sequencing and chromosome-scale assembly of the giantPleurodeles waltlgenome.</title>
        <authorList>
            <person name="Brown T."/>
            <person name="Elewa A."/>
            <person name="Iarovenko S."/>
            <person name="Subramanian E."/>
            <person name="Araus A.J."/>
            <person name="Petzold A."/>
            <person name="Susuki M."/>
            <person name="Suzuki K.-i.T."/>
            <person name="Hayashi T."/>
            <person name="Toyoda A."/>
            <person name="Oliveira C."/>
            <person name="Osipova E."/>
            <person name="Leigh N.D."/>
            <person name="Simon A."/>
            <person name="Yun M.H."/>
        </authorList>
    </citation>
    <scope>NUCLEOTIDE SEQUENCE</scope>
    <source>
        <strain evidence="2">20211129_DDA</strain>
        <tissue evidence="2">Liver</tissue>
    </source>
</reference>
<proteinExistence type="predicted"/>
<dbReference type="EMBL" id="JANPWB010000008">
    <property type="protein sequence ID" value="KAJ1162942.1"/>
    <property type="molecule type" value="Genomic_DNA"/>
</dbReference>
<evidence type="ECO:0000256" key="1">
    <source>
        <dbReference type="SAM" id="MobiDB-lite"/>
    </source>
</evidence>
<gene>
    <name evidence="2" type="ORF">NDU88_003406</name>
</gene>
<feature type="region of interest" description="Disordered" evidence="1">
    <location>
        <begin position="1"/>
        <end position="111"/>
    </location>
</feature>
<sequence>MPARRLVRPRSRSSFSTGFQGSAGPGERLFSPPEQGEPSRAVRRTVPPSPGRTLRGRIGACCGSHVQPLKSTPGRLGPSPRLDRGSHTPPLRDRVHPRIWASDPQILAHRL</sequence>
<feature type="compositionally biased region" description="Basic residues" evidence="1">
    <location>
        <begin position="1"/>
        <end position="11"/>
    </location>
</feature>